<keyword evidence="2" id="KW-1185">Reference proteome</keyword>
<sequence length="53" mass="6497">MIKPIDKTHWEDLYARLHDAYVECMKHNNSTYEQKLAQVLDHMIINKKHLYIR</sequence>
<evidence type="ECO:0000313" key="2">
    <source>
        <dbReference type="Proteomes" id="UP000829362"/>
    </source>
</evidence>
<name>A0AC61TSK3_9CAUD</name>
<dbReference type="EMBL" id="OL473597">
    <property type="protein sequence ID" value="UNH61218.1"/>
    <property type="molecule type" value="Genomic_DNA"/>
</dbReference>
<gene>
    <name evidence="1" type="ORF">SSZBM1_101</name>
</gene>
<proteinExistence type="predicted"/>
<reference evidence="1" key="1">
    <citation type="submission" date="2021-11" db="EMBL/GenBank/DDBJ databases">
        <authorList>
            <person name="Rong C."/>
            <person name="Yang Y."/>
            <person name="Li S."/>
            <person name="Zhou K."/>
            <person name="Xu Y."/>
            <person name="Zhang R."/>
            <person name="Zhang Y."/>
        </authorList>
    </citation>
    <scope>NUCLEOTIDE SEQUENCE</scope>
</reference>
<evidence type="ECO:0000313" key="1">
    <source>
        <dbReference type="EMBL" id="UNH61218.1"/>
    </source>
</evidence>
<accession>A0AC61TSK3</accession>
<dbReference type="Proteomes" id="UP000829362">
    <property type="component" value="Segment"/>
</dbReference>
<protein>
    <submittedName>
        <fullName evidence="1">Uncharacterized protein</fullName>
    </submittedName>
</protein>
<organism evidence="1 2">
    <name type="scientific">Synechococcus phage S-SZBM1</name>
    <dbReference type="NCBI Taxonomy" id="2926475"/>
    <lineage>
        <taxon>Viruses</taxon>
        <taxon>Duplodnaviria</taxon>
        <taxon>Heunggongvirae</taxon>
        <taxon>Uroviricota</taxon>
        <taxon>Caudoviricetes</taxon>
        <taxon>Pantevenvirales</taxon>
        <taxon>Kyanoviridae</taxon>
        <taxon>Shenzhenivirus</taxon>
        <taxon>Shenzhenivirus sszbm1</taxon>
    </lineage>
</organism>